<comment type="caution">
    <text evidence="2">The sequence shown here is derived from an EMBL/GenBank/DDBJ whole genome shotgun (WGS) entry which is preliminary data.</text>
</comment>
<dbReference type="InterPro" id="IPR029058">
    <property type="entry name" value="AB_hydrolase_fold"/>
</dbReference>
<feature type="domain" description="AB hydrolase-1" evidence="1">
    <location>
        <begin position="24"/>
        <end position="280"/>
    </location>
</feature>
<gene>
    <name evidence="2" type="ORF">ACZ11_07980</name>
</gene>
<dbReference type="GO" id="GO:0046464">
    <property type="term" value="P:acylglycerol catabolic process"/>
    <property type="evidence" value="ECO:0007669"/>
    <property type="project" value="TreeGrafter"/>
</dbReference>
<sequence>MLKTVQLSNGETIAYRKRQGGERALLLIHGNMTSSKHWDVLIDALDEKYTIYAMDLRGFGGSSYHKPISAIKDFSDDVKLFVDAIQLKQFDMIGWSTGGAVCMQFVTQYPGYCQQLILLASASTRGYPFYTDLGTGNQTALKRAFAYEEVLVDTSKTKLVQGFYDSKNVQGLQSVWNALIYTHNQPSAAHYQTYVDDMLTQRNLAEVYHALNVFNISAVDNEVAKGTHEAQQITIPILVLRGDRDYVITEGMNDETMLDLGANAQFVSLKDCGHSPLIDDLPQLTTEIEAFLEIGGKNYAFKQ</sequence>
<evidence type="ECO:0000259" key="1">
    <source>
        <dbReference type="Pfam" id="PF00561"/>
    </source>
</evidence>
<protein>
    <submittedName>
        <fullName evidence="2">3-oxoadipate enol-lactonase</fullName>
    </submittedName>
</protein>
<dbReference type="GO" id="GO:0016020">
    <property type="term" value="C:membrane"/>
    <property type="evidence" value="ECO:0007669"/>
    <property type="project" value="TreeGrafter"/>
</dbReference>
<dbReference type="InterPro" id="IPR050266">
    <property type="entry name" value="AB_hydrolase_sf"/>
</dbReference>
<dbReference type="OrthoDB" id="252464at2"/>
<name>A0A0K9FBZ9_9BACI</name>
<proteinExistence type="predicted"/>
<dbReference type="PANTHER" id="PTHR43798:SF33">
    <property type="entry name" value="HYDROLASE, PUTATIVE (AFU_ORTHOLOGUE AFUA_2G14860)-RELATED"/>
    <property type="match status" value="1"/>
</dbReference>
<dbReference type="AlphaFoldDB" id="A0A0K9FBZ9"/>
<organism evidence="2 3">
    <name type="scientific">Lysinibacillus xylanilyticus</name>
    <dbReference type="NCBI Taxonomy" id="582475"/>
    <lineage>
        <taxon>Bacteria</taxon>
        <taxon>Bacillati</taxon>
        <taxon>Bacillota</taxon>
        <taxon>Bacilli</taxon>
        <taxon>Bacillales</taxon>
        <taxon>Bacillaceae</taxon>
        <taxon>Lysinibacillus</taxon>
    </lineage>
</organism>
<reference evidence="3" key="1">
    <citation type="submission" date="2015-07" db="EMBL/GenBank/DDBJ databases">
        <authorList>
            <consortium name="Consortium for Microbial Forensics and Genomics (microFORGE)"/>
            <person name="Knight B.M."/>
            <person name="Roberts D.P."/>
            <person name="Lin D."/>
            <person name="Hari K."/>
            <person name="Fletcher J."/>
            <person name="Melcher U."/>
            <person name="Blagden T."/>
            <person name="Winegar R.A."/>
        </authorList>
    </citation>
    <scope>NUCLEOTIDE SEQUENCE [LARGE SCALE GENOMIC DNA]</scope>
    <source>
        <strain evidence="3">DSM 23493</strain>
    </source>
</reference>
<dbReference type="RefSeq" id="WP_049665130.1">
    <property type="nucleotide sequence ID" value="NZ_LFXJ01000005.1"/>
</dbReference>
<dbReference type="Gene3D" id="3.40.50.1820">
    <property type="entry name" value="alpha/beta hydrolase"/>
    <property type="match status" value="1"/>
</dbReference>
<dbReference type="EMBL" id="LFXJ01000005">
    <property type="protein sequence ID" value="KMY32089.1"/>
    <property type="molecule type" value="Genomic_DNA"/>
</dbReference>
<dbReference type="PATRIC" id="fig|582475.4.peg.1120"/>
<dbReference type="SUPFAM" id="SSF53474">
    <property type="entry name" value="alpha/beta-Hydrolases"/>
    <property type="match status" value="1"/>
</dbReference>
<dbReference type="InterPro" id="IPR000073">
    <property type="entry name" value="AB_hydrolase_1"/>
</dbReference>
<accession>A0A0K9FBZ9</accession>
<dbReference type="GeneID" id="96598202"/>
<evidence type="ECO:0000313" key="3">
    <source>
        <dbReference type="Proteomes" id="UP000037326"/>
    </source>
</evidence>
<dbReference type="GO" id="GO:0047372">
    <property type="term" value="F:monoacylglycerol lipase activity"/>
    <property type="evidence" value="ECO:0007669"/>
    <property type="project" value="TreeGrafter"/>
</dbReference>
<dbReference type="PRINTS" id="PR00111">
    <property type="entry name" value="ABHYDROLASE"/>
</dbReference>
<dbReference type="Proteomes" id="UP000037326">
    <property type="component" value="Unassembled WGS sequence"/>
</dbReference>
<dbReference type="PANTHER" id="PTHR43798">
    <property type="entry name" value="MONOACYLGLYCEROL LIPASE"/>
    <property type="match status" value="1"/>
</dbReference>
<evidence type="ECO:0000313" key="2">
    <source>
        <dbReference type="EMBL" id="KMY32089.1"/>
    </source>
</evidence>
<dbReference type="Pfam" id="PF00561">
    <property type="entry name" value="Abhydrolase_1"/>
    <property type="match status" value="1"/>
</dbReference>